<reference evidence="2" key="1">
    <citation type="submission" date="2022-03" db="EMBL/GenBank/DDBJ databases">
        <title>Identification of a novel bacterium isolated from mangrove sediments.</title>
        <authorList>
            <person name="Pan X."/>
        </authorList>
    </citation>
    <scope>NUCLEOTIDE SEQUENCE</scope>
    <source>
        <strain evidence="2">B2637</strain>
    </source>
</reference>
<dbReference type="Proteomes" id="UP001162802">
    <property type="component" value="Unassembled WGS sequence"/>
</dbReference>
<feature type="compositionally biased region" description="Basic and acidic residues" evidence="1">
    <location>
        <begin position="79"/>
        <end position="90"/>
    </location>
</feature>
<name>A0ABT0ABC8_9SPHN</name>
<keyword evidence="3" id="KW-1185">Reference proteome</keyword>
<gene>
    <name evidence="2" type="ORF">MTR65_07340</name>
</gene>
<sequence length="105" mass="11622">MTEFSPQSRYHGLAQHLLPGADGEDVPYLARRIIPAPTRYDFESRVRSDGTQRIDHLAAETIGDPLLYWRICDANGIERPETATHPEGREIGIPLPLTRTGGEGG</sequence>
<evidence type="ECO:0000256" key="1">
    <source>
        <dbReference type="SAM" id="MobiDB-lite"/>
    </source>
</evidence>
<dbReference type="RefSeq" id="WP_243798658.1">
    <property type="nucleotide sequence ID" value="NZ_JALHAT010000008.1"/>
</dbReference>
<organism evidence="2 3">
    <name type="scientific">Novosphingobium mangrovi</name>
    <name type="common">ex Hu et al. 2023</name>
    <dbReference type="NCBI Taxonomy" id="2930094"/>
    <lineage>
        <taxon>Bacteria</taxon>
        <taxon>Pseudomonadati</taxon>
        <taxon>Pseudomonadota</taxon>
        <taxon>Alphaproteobacteria</taxon>
        <taxon>Sphingomonadales</taxon>
        <taxon>Sphingomonadaceae</taxon>
        <taxon>Novosphingobium</taxon>
    </lineage>
</organism>
<proteinExistence type="predicted"/>
<evidence type="ECO:0000313" key="3">
    <source>
        <dbReference type="Proteomes" id="UP001162802"/>
    </source>
</evidence>
<dbReference type="EMBL" id="JALHAT010000008">
    <property type="protein sequence ID" value="MCJ1960487.1"/>
    <property type="molecule type" value="Genomic_DNA"/>
</dbReference>
<feature type="region of interest" description="Disordered" evidence="1">
    <location>
        <begin position="79"/>
        <end position="105"/>
    </location>
</feature>
<evidence type="ECO:0008006" key="4">
    <source>
        <dbReference type="Google" id="ProtNLM"/>
    </source>
</evidence>
<accession>A0ABT0ABC8</accession>
<evidence type="ECO:0000313" key="2">
    <source>
        <dbReference type="EMBL" id="MCJ1960487.1"/>
    </source>
</evidence>
<protein>
    <recommendedName>
        <fullName evidence="4">LysM domain-containing protein</fullName>
    </recommendedName>
</protein>
<comment type="caution">
    <text evidence="2">The sequence shown here is derived from an EMBL/GenBank/DDBJ whole genome shotgun (WGS) entry which is preliminary data.</text>
</comment>